<dbReference type="PANTHER" id="PTHR23113">
    <property type="entry name" value="GUANINE NUCLEOTIDE EXCHANGE FACTOR"/>
    <property type="match status" value="1"/>
</dbReference>
<dbReference type="Pfam" id="PF00617">
    <property type="entry name" value="RasGEF"/>
    <property type="match status" value="1"/>
</dbReference>
<evidence type="ECO:0000313" key="5">
    <source>
        <dbReference type="Proteomes" id="UP000694891"/>
    </source>
</evidence>
<dbReference type="PANTHER" id="PTHR23113:SF230">
    <property type="entry name" value="RAP GUANINE NUCLEOTIDE EXCHANGE FACTOR-LIKE 1"/>
    <property type="match status" value="1"/>
</dbReference>
<proteinExistence type="predicted"/>
<accession>A0A9Y4NKT1</accession>
<dbReference type="Gene3D" id="1.10.840.10">
    <property type="entry name" value="Ras guanine-nucleotide exchange factors catalytic domain"/>
    <property type="match status" value="1"/>
</dbReference>
<keyword evidence="1 2" id="KW-0344">Guanine-nucleotide releasing factor</keyword>
<gene>
    <name evidence="6" type="primary">rapgefl1</name>
</gene>
<dbReference type="CDD" id="cd00155">
    <property type="entry name" value="RasGEF"/>
    <property type="match status" value="1"/>
</dbReference>
<reference evidence="6" key="1">
    <citation type="submission" date="2025-08" db="UniProtKB">
        <authorList>
            <consortium name="RefSeq"/>
        </authorList>
    </citation>
    <scope>IDENTIFICATION</scope>
</reference>
<dbReference type="SMART" id="SM00147">
    <property type="entry name" value="RasGEF"/>
    <property type="match status" value="1"/>
</dbReference>
<dbReference type="Gene3D" id="3.10.20.90">
    <property type="entry name" value="Phosphatidylinositol 3-kinase Catalytic Subunit, Chain A, domain 1"/>
    <property type="match status" value="1"/>
</dbReference>
<dbReference type="InterPro" id="IPR029071">
    <property type="entry name" value="Ubiquitin-like_domsf"/>
</dbReference>
<feature type="domain" description="Ras-GEF" evidence="4">
    <location>
        <begin position="428"/>
        <end position="664"/>
    </location>
</feature>
<dbReference type="Proteomes" id="UP000694891">
    <property type="component" value="Unplaced"/>
</dbReference>
<dbReference type="AlphaFoldDB" id="A0A9Y4NKT1"/>
<dbReference type="SUPFAM" id="SSF54236">
    <property type="entry name" value="Ubiquitin-like"/>
    <property type="match status" value="1"/>
</dbReference>
<dbReference type="InterPro" id="IPR036964">
    <property type="entry name" value="RASGEF_cat_dom_sf"/>
</dbReference>
<evidence type="ECO:0000256" key="1">
    <source>
        <dbReference type="ARBA" id="ARBA00022658"/>
    </source>
</evidence>
<dbReference type="SUPFAM" id="SSF48366">
    <property type="entry name" value="Ras GEF"/>
    <property type="match status" value="1"/>
</dbReference>
<evidence type="ECO:0000256" key="2">
    <source>
        <dbReference type="PROSITE-ProRule" id="PRU00168"/>
    </source>
</evidence>
<dbReference type="InterPro" id="IPR019804">
    <property type="entry name" value="Ras_G-nucl-exch_fac_CS"/>
</dbReference>
<evidence type="ECO:0000256" key="3">
    <source>
        <dbReference type="SAM" id="MobiDB-lite"/>
    </source>
</evidence>
<dbReference type="InterPro" id="IPR008937">
    <property type="entry name" value="Ras-like_GEF"/>
</dbReference>
<dbReference type="RefSeq" id="XP_008299171.1">
    <property type="nucleotide sequence ID" value="XM_008300949.1"/>
</dbReference>
<organism evidence="5 6">
    <name type="scientific">Stegastes partitus</name>
    <name type="common">bicolor damselfish</name>
    <dbReference type="NCBI Taxonomy" id="144197"/>
    <lineage>
        <taxon>Eukaryota</taxon>
        <taxon>Metazoa</taxon>
        <taxon>Chordata</taxon>
        <taxon>Craniata</taxon>
        <taxon>Vertebrata</taxon>
        <taxon>Euteleostomi</taxon>
        <taxon>Actinopterygii</taxon>
        <taxon>Neopterygii</taxon>
        <taxon>Teleostei</taxon>
        <taxon>Neoteleostei</taxon>
        <taxon>Acanthomorphata</taxon>
        <taxon>Ovalentaria</taxon>
        <taxon>Pomacentridae</taxon>
        <taxon>Stegastes</taxon>
    </lineage>
</organism>
<feature type="compositionally biased region" description="Low complexity" evidence="3">
    <location>
        <begin position="84"/>
        <end position="96"/>
    </location>
</feature>
<dbReference type="CTD" id="51195"/>
<feature type="region of interest" description="Disordered" evidence="3">
    <location>
        <begin position="22"/>
        <end position="135"/>
    </location>
</feature>
<evidence type="ECO:0000259" key="4">
    <source>
        <dbReference type="PROSITE" id="PS50009"/>
    </source>
</evidence>
<protein>
    <submittedName>
        <fullName evidence="6">Rap guanine nucleotide exchange factor-like 1</fullName>
    </submittedName>
</protein>
<evidence type="ECO:0000313" key="6">
    <source>
        <dbReference type="RefSeq" id="XP_008299171.1"/>
    </source>
</evidence>
<feature type="compositionally biased region" description="Low complexity" evidence="3">
    <location>
        <begin position="104"/>
        <end position="120"/>
    </location>
</feature>
<dbReference type="InterPro" id="IPR001895">
    <property type="entry name" value="RASGEF_cat_dom"/>
</dbReference>
<dbReference type="GO" id="GO:0007265">
    <property type="term" value="P:Ras protein signal transduction"/>
    <property type="evidence" value="ECO:0007669"/>
    <property type="project" value="TreeGrafter"/>
</dbReference>
<dbReference type="GO" id="GO:0005886">
    <property type="term" value="C:plasma membrane"/>
    <property type="evidence" value="ECO:0007669"/>
    <property type="project" value="TreeGrafter"/>
</dbReference>
<dbReference type="InterPro" id="IPR023578">
    <property type="entry name" value="Ras_GEF_dom_sf"/>
</dbReference>
<dbReference type="PROSITE" id="PS00720">
    <property type="entry name" value="RASGEF"/>
    <property type="match status" value="1"/>
</dbReference>
<dbReference type="GeneID" id="103371579"/>
<name>A0A9Y4NKT1_9TELE</name>
<dbReference type="PROSITE" id="PS50009">
    <property type="entry name" value="RASGEF_CAT"/>
    <property type="match status" value="1"/>
</dbReference>
<dbReference type="Gene3D" id="1.20.870.10">
    <property type="entry name" value="Son of sevenless (SoS) protein Chain: S domain 1"/>
    <property type="match status" value="1"/>
</dbReference>
<dbReference type="GO" id="GO:0005085">
    <property type="term" value="F:guanyl-nucleotide exchange factor activity"/>
    <property type="evidence" value="ECO:0007669"/>
    <property type="project" value="UniProtKB-KW"/>
</dbReference>
<sequence>MPAGMKPLEKFLKKQTTALTRAGGFVGGVADKASGGTGASRRRASLSRVVPFFRETSPESGQAREVFSPDSEDPPSWPSAAGTGPVSVPGSANSSGSGSGGGDVRSPSLSSDEQSSEASLVTDGGGTPLHPDTPDNLTLAVLDSVAGKRFGHCTETLLDDFMLTHPIFLTADRLQQVLLQQFSLEGDGGGREGVGGGGGGGGGGDEDAEAAMMDGAERKQAVLNVAFRYLDTYRELLQEEGERSNSFPKELYLCAVQELTRYPELVEDVLKLQRWTEILHCPSDEEKESRKKQVRPLFRHFRRIDACLQPREAFRGSDEIFCRVYTPDHSYVTIRSRLSCRVGEILALVREKLQYSEDQPVLPGNLILVAVTSAGEKAVFRPSDEAVFTTLGVNTHLFACEASELDSLLPLPEEIHWSPGDSKLHDMSAEEVSNQLVVFDWELFSCVHEVEFVCYVFHGEQSRWRPLNLELVLQRCSEVQHWVATEILQCQSLPKRIQLLRKFIKIAALCKQQQDLLSFLAVVLGLDNPAVSRLRLTWEGLPGKFRKQFQQFESIADPSRNHKSYRDLITSLRPPLIPFTPLLLKDLTFLHESCKTFHGELVNFEKMHKVAEMVRIIRRYRSSQLAMDTETSPSHLQTKAYVRQLQVIDNQNLLFDMSCKLEPKDT</sequence>
<keyword evidence="5" id="KW-1185">Reference proteome</keyword>